<feature type="chain" id="PRO_5047480965" evidence="1">
    <location>
        <begin position="19"/>
        <end position="1256"/>
    </location>
</feature>
<keyword evidence="1" id="KW-0732">Signal</keyword>
<dbReference type="PANTHER" id="PTHR31025:SF9">
    <property type="entry name" value="SI:DKEY-286J15.1"/>
    <property type="match status" value="1"/>
</dbReference>
<evidence type="ECO:0000313" key="4">
    <source>
        <dbReference type="Proteomes" id="UP000830375"/>
    </source>
</evidence>
<gene>
    <name evidence="3" type="ORF">H4Q32_015672</name>
</gene>
<evidence type="ECO:0000313" key="3">
    <source>
        <dbReference type="EMBL" id="KAI2649675.1"/>
    </source>
</evidence>
<name>A0ABQ8LG48_LABRO</name>
<comment type="caution">
    <text evidence="3">The sequence shown here is derived from an EMBL/GenBank/DDBJ whole genome shotgun (WGS) entry which is preliminary data.</text>
</comment>
<dbReference type="EMBL" id="JACTAM010000023">
    <property type="protein sequence ID" value="KAI2649675.1"/>
    <property type="molecule type" value="Genomic_DNA"/>
</dbReference>
<dbReference type="Proteomes" id="UP000830375">
    <property type="component" value="Unassembled WGS sequence"/>
</dbReference>
<dbReference type="PANTHER" id="PTHR31025">
    <property type="entry name" value="SI:CH211-196P9.1-RELATED"/>
    <property type="match status" value="1"/>
</dbReference>
<dbReference type="SMART" id="SM00355">
    <property type="entry name" value="ZnF_C2H2"/>
    <property type="match status" value="2"/>
</dbReference>
<evidence type="ECO:0000259" key="2">
    <source>
        <dbReference type="PROSITE" id="PS00028"/>
    </source>
</evidence>
<accession>A0ABQ8LG48</accession>
<feature type="domain" description="C2H2-type" evidence="2">
    <location>
        <begin position="45"/>
        <end position="68"/>
    </location>
</feature>
<reference evidence="3 4" key="1">
    <citation type="submission" date="2022-01" db="EMBL/GenBank/DDBJ databases">
        <title>A high-quality chromosome-level genome assembly of rohu carp, Labeo rohita.</title>
        <authorList>
            <person name="Arick M.A. II"/>
            <person name="Hsu C.-Y."/>
            <person name="Magbanua Z."/>
            <person name="Pechanova O."/>
            <person name="Grover C."/>
            <person name="Miller E."/>
            <person name="Thrash A."/>
            <person name="Ezzel L."/>
            <person name="Alam S."/>
            <person name="Benzie J."/>
            <person name="Hamilton M."/>
            <person name="Karsi A."/>
            <person name="Lawrence M.L."/>
            <person name="Peterson D.G."/>
        </authorList>
    </citation>
    <scope>NUCLEOTIDE SEQUENCE [LARGE SCALE GENOMIC DNA]</scope>
    <source>
        <strain evidence="4">BAU-BD-2019</strain>
        <tissue evidence="3">Blood</tissue>
    </source>
</reference>
<feature type="signal peptide" evidence="1">
    <location>
        <begin position="1"/>
        <end position="18"/>
    </location>
</feature>
<dbReference type="InterPro" id="IPR013087">
    <property type="entry name" value="Znf_C2H2_type"/>
</dbReference>
<protein>
    <submittedName>
        <fullName evidence="3">Protein GrpE</fullName>
    </submittedName>
</protein>
<organism evidence="3 4">
    <name type="scientific">Labeo rohita</name>
    <name type="common">Indian major carp</name>
    <name type="synonym">Cyprinus rohita</name>
    <dbReference type="NCBI Taxonomy" id="84645"/>
    <lineage>
        <taxon>Eukaryota</taxon>
        <taxon>Metazoa</taxon>
        <taxon>Chordata</taxon>
        <taxon>Craniata</taxon>
        <taxon>Vertebrata</taxon>
        <taxon>Euteleostomi</taxon>
        <taxon>Actinopterygii</taxon>
        <taxon>Neopterygii</taxon>
        <taxon>Teleostei</taxon>
        <taxon>Ostariophysi</taxon>
        <taxon>Cypriniformes</taxon>
        <taxon>Cyprinidae</taxon>
        <taxon>Labeoninae</taxon>
        <taxon>Labeonini</taxon>
        <taxon>Labeo</taxon>
    </lineage>
</organism>
<proteinExistence type="predicted"/>
<keyword evidence="4" id="KW-1185">Reference proteome</keyword>
<evidence type="ECO:0000256" key="1">
    <source>
        <dbReference type="SAM" id="SignalP"/>
    </source>
</evidence>
<dbReference type="PROSITE" id="PS00028">
    <property type="entry name" value="ZINC_FINGER_C2H2_1"/>
    <property type="match status" value="1"/>
</dbReference>
<sequence>MIAFLITFFIACFKCNRSISGDTKELFAHLSLVHGINSASTYFRCCENGCNRTFNYLWSYKRHILKEHICDTAPSITDNLHTQHILAQSPSENMNTSTTLDSVADEETENWDDLAEEDITYRVACFLAKLKAQSNQTYSAINYMVKHTSTLITDIVRSLQTKTMALLDRLGHSDQADVSTLNNHFERAAEPLMNLDSDYKQMKYFSETGFFIKPETQQFPGISYVQRLDASTGSVKQIAVQDTFQYVPLKPLLKKILESPGTMEKVLAHKQNQEGALIDYIDGDLYKSSHLFSEEFSIPLVLYNDDCETVNPIGSKTAIHKLGLIYFQIRCLPPELLSSLSACFLLAVYKSDDVKTYGMDSVLQCIVEDLKDLEQNGFQVETEQFCGTVKVGVAQVCGDNLALNSLLGFSESFAANSVCRVCKIHKLCLHTQTAENPDLLRNAVNYNQDLQINNPAETGLKRRCVLDELAFFSVVQNVTPDIMHDILEGVGPLEVKLVLSKLIAEGHITLDTLNYRLTSFDYGFVDRCNKPSVLSSQELKNPSTTMRQTAAQMWCLLRFLPLLIGDLIPHDNKHWELLLLLLSCMEMIFSPSLTPDTTIYLRCLIQDHHTLFQELFPHLHLKPKHHFMVHYPSAFRKIGPLINFWSMRYEAKHSFFKRLSHVTCNFKNVTKTMTYRHQMMLCFQLLTGRLFKKETEIGPGQNSVLQSVENVQDVTGGLEDFPLSSNVYVPAWVKVNGTVYRPGMTVFMTCTTDGDPQFGRIKKIVTLDDSVKLLVQRWTTVSFSHHYFAYSVVPDQELEALSVNELHDFHPLHAVKSFDCDDDHYYIPLRQADTSLHKVLTHWTLWVEQGWSLGHSYINNQPCPNQPDIREILRKSGGSALITSLESDRHLSLKERRQMVRLLVSHLIERFGENPTAEIKKEMALALICQFPCLKNSEGHGYEAWYTPGRYLHPATGYLEERLRNVRKRLRAPHSQRRHSQPQSWSIPTVNTLIVFVLYVSLLIFFPHLNVLTLTESELSSADIHTMIEWLKNNRSPHSQVEEFMKRTAPHRAAWIRSSGTKTIDEINREYPRLRDFPGMISQDFRVIFPDHADRLYEFWAPVITDRILLFAKKEPKASDVLPENLETLAIDVRAEIAFKTLPAILPSSPYRTDGKMVRPTYTEMKRCFIDIQPMGDLLCSSSNAGASLAVDQARNGNSTLSPSDLIDGELKSCPGTYHPNSDPLCPTGVVSLFSAPVSHSGAQYPPSSMTKDGQS</sequence>